<dbReference type="EMBL" id="JAUEPS010000043">
    <property type="protein sequence ID" value="KAK0447905.1"/>
    <property type="molecule type" value="Genomic_DNA"/>
</dbReference>
<evidence type="ECO:0000313" key="2">
    <source>
        <dbReference type="EMBL" id="KAK0447905.1"/>
    </source>
</evidence>
<keyword evidence="3" id="KW-1185">Reference proteome</keyword>
<dbReference type="RefSeq" id="XP_060326320.1">
    <property type="nucleotide sequence ID" value="XM_060470004.1"/>
</dbReference>
<comment type="caution">
    <text evidence="2">The sequence shown here is derived from an EMBL/GenBank/DDBJ whole genome shotgun (WGS) entry which is preliminary data.</text>
</comment>
<dbReference type="AlphaFoldDB" id="A0AA39MW11"/>
<sequence length="314" mass="34677">MSTVRIFDHAWIQVIQFNLDMADIDSYLDSSPPGSPIPDFRDSEEANLPQNSASHTPSSQLPGSERSHQLAATTVIVCPDMGHFAIALSRNLGLKAGAHEELIKFSRFPNTSEAMVWQAGQILSLKETMAVIQPPNAKFEIPEVLEVWNCFSGLPMLTIFLDPTLSAYKDHPNKKLHNALKNRAAESGLTQSIQGQKSAMKVIGKKISNRFIHHRNDAKEAIAMSFGEFDEKTGKFTGLSLGVIALTAEIITAVGGRSYEHDISVPLVGRIAFLWHTYALCPKNNSTGRVSGMYWDEVDKALDKIRKSKNNDKT</sequence>
<feature type="compositionally biased region" description="Polar residues" evidence="1">
    <location>
        <begin position="48"/>
        <end position="62"/>
    </location>
</feature>
<name>A0AA39MW11_ARMTA</name>
<evidence type="ECO:0000256" key="1">
    <source>
        <dbReference type="SAM" id="MobiDB-lite"/>
    </source>
</evidence>
<evidence type="ECO:0000313" key="3">
    <source>
        <dbReference type="Proteomes" id="UP001175211"/>
    </source>
</evidence>
<organism evidence="2 3">
    <name type="scientific">Armillaria tabescens</name>
    <name type="common">Ringless honey mushroom</name>
    <name type="synonym">Agaricus tabescens</name>
    <dbReference type="NCBI Taxonomy" id="1929756"/>
    <lineage>
        <taxon>Eukaryota</taxon>
        <taxon>Fungi</taxon>
        <taxon>Dikarya</taxon>
        <taxon>Basidiomycota</taxon>
        <taxon>Agaricomycotina</taxon>
        <taxon>Agaricomycetes</taxon>
        <taxon>Agaricomycetidae</taxon>
        <taxon>Agaricales</taxon>
        <taxon>Marasmiineae</taxon>
        <taxon>Physalacriaceae</taxon>
        <taxon>Desarmillaria</taxon>
    </lineage>
</organism>
<proteinExistence type="predicted"/>
<reference evidence="2" key="1">
    <citation type="submission" date="2023-06" db="EMBL/GenBank/DDBJ databases">
        <authorList>
            <consortium name="Lawrence Berkeley National Laboratory"/>
            <person name="Ahrendt S."/>
            <person name="Sahu N."/>
            <person name="Indic B."/>
            <person name="Wong-Bajracharya J."/>
            <person name="Merenyi Z."/>
            <person name="Ke H.-M."/>
            <person name="Monk M."/>
            <person name="Kocsube S."/>
            <person name="Drula E."/>
            <person name="Lipzen A."/>
            <person name="Balint B."/>
            <person name="Henrissat B."/>
            <person name="Andreopoulos B."/>
            <person name="Martin F.M."/>
            <person name="Harder C.B."/>
            <person name="Rigling D."/>
            <person name="Ford K.L."/>
            <person name="Foster G.D."/>
            <person name="Pangilinan J."/>
            <person name="Papanicolaou A."/>
            <person name="Barry K."/>
            <person name="LaButti K."/>
            <person name="Viragh M."/>
            <person name="Koriabine M."/>
            <person name="Yan M."/>
            <person name="Riley R."/>
            <person name="Champramary S."/>
            <person name="Plett K.L."/>
            <person name="Tsai I.J."/>
            <person name="Slot J."/>
            <person name="Sipos G."/>
            <person name="Plett J."/>
            <person name="Nagy L.G."/>
            <person name="Grigoriev I.V."/>
        </authorList>
    </citation>
    <scope>NUCLEOTIDE SEQUENCE</scope>
    <source>
        <strain evidence="2">CCBAS 213</strain>
    </source>
</reference>
<protein>
    <submittedName>
        <fullName evidence="2">Uncharacterized protein</fullName>
    </submittedName>
</protein>
<feature type="region of interest" description="Disordered" evidence="1">
    <location>
        <begin position="32"/>
        <end position="65"/>
    </location>
</feature>
<accession>A0AA39MW11</accession>
<dbReference type="Proteomes" id="UP001175211">
    <property type="component" value="Unassembled WGS sequence"/>
</dbReference>
<gene>
    <name evidence="2" type="ORF">EV420DRAFT_1483702</name>
</gene>
<dbReference type="GeneID" id="85353552"/>